<sequence length="176" mass="20280">MPKYYVIPIDNFDQAYFGIRSLLNPYNRQVNWCAGTPNVFGGRGTEARETIYRETREESRFKIDIDQCGATLHQIHQSNGMTFYAIRNRFVYYPDPYFPALLGNRPEYQECTGEILRVNLNAVNTDNSISAGSYVIKEFKRRFKRTLTPSATKEFLSSEMAQAIQMAACEVQKGLF</sequence>
<evidence type="ECO:0000313" key="1">
    <source>
        <dbReference type="EMBL" id="BBH41056.1"/>
    </source>
</evidence>
<organism evidence="1 2">
    <name type="scientific">Microcystis viridis NIES-102</name>
    <dbReference type="NCBI Taxonomy" id="213615"/>
    <lineage>
        <taxon>Bacteria</taxon>
        <taxon>Bacillati</taxon>
        <taxon>Cyanobacteriota</taxon>
        <taxon>Cyanophyceae</taxon>
        <taxon>Oscillatoriophycideae</taxon>
        <taxon>Chroococcales</taxon>
        <taxon>Microcystaceae</taxon>
        <taxon>Microcystis</taxon>
    </lineage>
</organism>
<evidence type="ECO:0000313" key="2">
    <source>
        <dbReference type="Proteomes" id="UP000278152"/>
    </source>
</evidence>
<reference evidence="1 2" key="1">
    <citation type="submission" date="2018-11" db="EMBL/GenBank/DDBJ databases">
        <title>Complete genome sequence of Microcystis aeruginosa NIES-102.</title>
        <authorList>
            <person name="Yamaguchi H."/>
            <person name="Suzuki S."/>
            <person name="Kawachi M."/>
        </authorList>
    </citation>
    <scope>NUCLEOTIDE SEQUENCE [LARGE SCALE GENOMIC DNA]</scope>
    <source>
        <strain evidence="1 2">NIES-102</strain>
    </source>
</reference>
<evidence type="ECO:0008006" key="3">
    <source>
        <dbReference type="Google" id="ProtNLM"/>
    </source>
</evidence>
<dbReference type="AlphaFoldDB" id="A0A3G9JKQ2"/>
<proteinExistence type="predicted"/>
<dbReference type="RefSeq" id="WP_125731370.1">
    <property type="nucleotide sequence ID" value="NZ_AP019314.1"/>
</dbReference>
<gene>
    <name evidence="1" type="ORF">myaer102_36450</name>
</gene>
<protein>
    <recommendedName>
        <fullName evidence="3">Nudix hydrolase domain-containing protein</fullName>
    </recommendedName>
</protein>
<name>A0A3G9JKQ2_MICVR</name>
<dbReference type="Proteomes" id="UP000278152">
    <property type="component" value="Chromosome"/>
</dbReference>
<accession>A0A3G9JKQ2</accession>
<dbReference type="EMBL" id="AP019314">
    <property type="protein sequence ID" value="BBH41056.1"/>
    <property type="molecule type" value="Genomic_DNA"/>
</dbReference>
<dbReference type="KEGG" id="mvz:myaer102_36450"/>